<keyword evidence="3" id="KW-0808">Transferase</keyword>
<dbReference type="InterPro" id="IPR001296">
    <property type="entry name" value="Glyco_trans_1"/>
</dbReference>
<dbReference type="EC" id="2.4.-.-" evidence="3"/>
<evidence type="ECO:0000313" key="4">
    <source>
        <dbReference type="Proteomes" id="UP001430954"/>
    </source>
</evidence>
<dbReference type="PANTHER" id="PTHR12526">
    <property type="entry name" value="GLYCOSYLTRANSFERASE"/>
    <property type="match status" value="1"/>
</dbReference>
<dbReference type="PANTHER" id="PTHR12526:SF638">
    <property type="entry name" value="SPORE COAT PROTEIN SA"/>
    <property type="match status" value="1"/>
</dbReference>
<dbReference type="Gene3D" id="3.40.50.2000">
    <property type="entry name" value="Glycogen Phosphorylase B"/>
    <property type="match status" value="2"/>
</dbReference>
<dbReference type="GO" id="GO:0016757">
    <property type="term" value="F:glycosyltransferase activity"/>
    <property type="evidence" value="ECO:0007669"/>
    <property type="project" value="UniProtKB-KW"/>
</dbReference>
<evidence type="ECO:0000313" key="3">
    <source>
        <dbReference type="EMBL" id="MBZ4040592.1"/>
    </source>
</evidence>
<evidence type="ECO:0000259" key="1">
    <source>
        <dbReference type="Pfam" id="PF00534"/>
    </source>
</evidence>
<keyword evidence="4" id="KW-1185">Reference proteome</keyword>
<dbReference type="EMBL" id="JAINZW010000008">
    <property type="protein sequence ID" value="MBZ4040592.1"/>
    <property type="molecule type" value="Genomic_DNA"/>
</dbReference>
<comment type="caution">
    <text evidence="3">The sequence shown here is derived from an EMBL/GenBank/DDBJ whole genome shotgun (WGS) entry which is preliminary data.</text>
</comment>
<proteinExistence type="predicted"/>
<name>A0ABS7T9T2_9GAMM</name>
<organism evidence="3 4">
    <name type="scientific">Novilysobacter selenitireducens</name>
    <dbReference type="NCBI Taxonomy" id="2872639"/>
    <lineage>
        <taxon>Bacteria</taxon>
        <taxon>Pseudomonadati</taxon>
        <taxon>Pseudomonadota</taxon>
        <taxon>Gammaproteobacteria</taxon>
        <taxon>Lysobacterales</taxon>
        <taxon>Lysobacteraceae</taxon>
        <taxon>Novilysobacter</taxon>
    </lineage>
</organism>
<protein>
    <submittedName>
        <fullName evidence="3">Glycosyltransferase</fullName>
        <ecNumber evidence="3">2.4.-.-</ecNumber>
    </submittedName>
</protein>
<accession>A0ABS7T9T2</accession>
<feature type="domain" description="Glycosyltransferase subfamily 4-like N-terminal" evidence="2">
    <location>
        <begin position="25"/>
        <end position="178"/>
    </location>
</feature>
<feature type="domain" description="Glycosyl transferase family 1" evidence="1">
    <location>
        <begin position="204"/>
        <end position="353"/>
    </location>
</feature>
<dbReference type="Pfam" id="PF13439">
    <property type="entry name" value="Glyco_transf_4"/>
    <property type="match status" value="1"/>
</dbReference>
<evidence type="ECO:0000259" key="2">
    <source>
        <dbReference type="Pfam" id="PF13439"/>
    </source>
</evidence>
<dbReference type="RefSeq" id="WP_223677046.1">
    <property type="nucleotide sequence ID" value="NZ_JAINZW010000008.1"/>
</dbReference>
<dbReference type="Pfam" id="PF00534">
    <property type="entry name" value="Glycos_transf_1"/>
    <property type="match status" value="1"/>
</dbReference>
<dbReference type="Proteomes" id="UP001430954">
    <property type="component" value="Unassembled WGS sequence"/>
</dbReference>
<dbReference type="SUPFAM" id="SSF53756">
    <property type="entry name" value="UDP-Glycosyltransferase/glycogen phosphorylase"/>
    <property type="match status" value="1"/>
</dbReference>
<keyword evidence="3" id="KW-0328">Glycosyltransferase</keyword>
<dbReference type="InterPro" id="IPR028098">
    <property type="entry name" value="Glyco_trans_4-like_N"/>
</dbReference>
<sequence>MPQRPAGIAGVRRTVVQLLPALESGGVERSTLEIAQTLVAAGHRAIVVSAGGRLVPRLLAIGAEHVTLDIGRKSLLTLRHVRPLRALLQRERVDLVHARSRLPAWMGLRAIAGMDAAARPRLVTTVHGLNSPSRYSAVMTRGERVICVSGTVRDYVLRHYPKTDPARLRVIPRGIDPADFPRAPRPDADARAWAAALHRALGGEGPLLVLPGRGTRLKGHADALALLAAVRGSGVDARLWLPGARERGREAYIAELEREADALGVADAIAFTAPTDAIARAYAASDLVLQLSRKPEAFGRTVVEALSVGRPVLGWAHGGVGELLEQLQPSGAVPAFDAEALATTAVALLTDPPALPSSIPYTLQSMQDATLAVYAELLDRPRG</sequence>
<reference evidence="3 4" key="1">
    <citation type="submission" date="2021-09" db="EMBL/GenBank/DDBJ databases">
        <title>Lysobacter sp. 13A isolated from the river sediment.</title>
        <authorList>
            <person name="Liu H."/>
            <person name="Li S."/>
            <person name="Mao S."/>
        </authorList>
    </citation>
    <scope>NUCLEOTIDE SEQUENCE [LARGE SCALE GENOMIC DNA]</scope>
    <source>
        <strain evidence="3 4">13A</strain>
    </source>
</reference>
<gene>
    <name evidence="3" type="ORF">K6753_13725</name>
</gene>